<dbReference type="KEGG" id="qlo:115967331"/>
<keyword evidence="1" id="KW-0732">Signal</keyword>
<dbReference type="AlphaFoldDB" id="A0A7N2MXJ9"/>
<proteinExistence type="predicted"/>
<accession>A0A7N2MXJ9</accession>
<dbReference type="InterPro" id="IPR024489">
    <property type="entry name" value="Organ_specific_prot"/>
</dbReference>
<dbReference type="GeneID" id="115967331"/>
<evidence type="ECO:0008006" key="4">
    <source>
        <dbReference type="Google" id="ProtNLM"/>
    </source>
</evidence>
<dbReference type="Proteomes" id="UP000594261">
    <property type="component" value="Chromosome 11"/>
</dbReference>
<protein>
    <recommendedName>
        <fullName evidence="4">Organ specific protein</fullName>
    </recommendedName>
</protein>
<dbReference type="RefSeq" id="XP_030942264.1">
    <property type="nucleotide sequence ID" value="XM_031086404.1"/>
</dbReference>
<dbReference type="OrthoDB" id="1734141at2759"/>
<gene>
    <name evidence="2" type="primary">LOC115967331</name>
</gene>
<dbReference type="PANTHER" id="PTHR33731:SF17">
    <property type="entry name" value="ORGAN-SPECIFIC PROTEIN P4-LIKE"/>
    <property type="match status" value="1"/>
</dbReference>
<name>A0A7N2MXJ9_QUELO</name>
<evidence type="ECO:0000256" key="1">
    <source>
        <dbReference type="SAM" id="SignalP"/>
    </source>
</evidence>
<dbReference type="FunCoup" id="A0A7N2MXJ9">
    <property type="interactions" value="16"/>
</dbReference>
<feature type="chain" id="PRO_5029757365" description="Organ specific protein" evidence="1">
    <location>
        <begin position="25"/>
        <end position="102"/>
    </location>
</feature>
<reference evidence="2" key="2">
    <citation type="submission" date="2021-01" db="UniProtKB">
        <authorList>
            <consortium name="EnsemblPlants"/>
        </authorList>
    </citation>
    <scope>IDENTIFICATION</scope>
</reference>
<dbReference type="InParanoid" id="A0A7N2MXJ9"/>
<dbReference type="PANTHER" id="PTHR33731">
    <property type="entry name" value="PROTEIN, PUTATIVE-RELATED"/>
    <property type="match status" value="1"/>
</dbReference>
<dbReference type="EnsemblPlants" id="QL11p043287:mrna">
    <property type="protein sequence ID" value="QL11p043287:mrna"/>
    <property type="gene ID" value="QL11p043287"/>
</dbReference>
<dbReference type="EMBL" id="LRBV02000011">
    <property type="status" value="NOT_ANNOTATED_CDS"/>
    <property type="molecule type" value="Genomic_DNA"/>
</dbReference>
<keyword evidence="3" id="KW-1185">Reference proteome</keyword>
<reference evidence="2 3" key="1">
    <citation type="journal article" date="2016" name="G3 (Bethesda)">
        <title>First Draft Assembly and Annotation of the Genome of a California Endemic Oak Quercus lobata Nee (Fagaceae).</title>
        <authorList>
            <person name="Sork V.L."/>
            <person name="Fitz-Gibbon S.T."/>
            <person name="Puiu D."/>
            <person name="Crepeau M."/>
            <person name="Gugger P.F."/>
            <person name="Sherman R."/>
            <person name="Stevens K."/>
            <person name="Langley C.H."/>
            <person name="Pellegrini M."/>
            <person name="Salzberg S.L."/>
        </authorList>
    </citation>
    <scope>NUCLEOTIDE SEQUENCE [LARGE SCALE GENOMIC DNA]</scope>
    <source>
        <strain evidence="2 3">cv. SW786</strain>
    </source>
</reference>
<organism evidence="2 3">
    <name type="scientific">Quercus lobata</name>
    <name type="common">Valley oak</name>
    <dbReference type="NCBI Taxonomy" id="97700"/>
    <lineage>
        <taxon>Eukaryota</taxon>
        <taxon>Viridiplantae</taxon>
        <taxon>Streptophyta</taxon>
        <taxon>Embryophyta</taxon>
        <taxon>Tracheophyta</taxon>
        <taxon>Spermatophyta</taxon>
        <taxon>Magnoliopsida</taxon>
        <taxon>eudicotyledons</taxon>
        <taxon>Gunneridae</taxon>
        <taxon>Pentapetalae</taxon>
        <taxon>rosids</taxon>
        <taxon>fabids</taxon>
        <taxon>Fagales</taxon>
        <taxon>Fagaceae</taxon>
        <taxon>Quercus</taxon>
    </lineage>
</organism>
<sequence length="102" mass="11986">MKSILVLAIFFLFSLLLFVNPNDARKDTGDYWKSIMKDQPIPEAIKELFHQDPPYLFDATKKDHFVLDFDARPNAIIYHAKEEKPDVKDFEPNYHGSELKEE</sequence>
<dbReference type="Pfam" id="PF10950">
    <property type="entry name" value="Organ_specific"/>
    <property type="match status" value="1"/>
</dbReference>
<evidence type="ECO:0000313" key="3">
    <source>
        <dbReference type="Proteomes" id="UP000594261"/>
    </source>
</evidence>
<evidence type="ECO:0000313" key="2">
    <source>
        <dbReference type="EnsemblPlants" id="QL11p043287:mrna"/>
    </source>
</evidence>
<feature type="signal peptide" evidence="1">
    <location>
        <begin position="1"/>
        <end position="24"/>
    </location>
</feature>
<dbReference type="OMA" id="QRYLVVF"/>
<dbReference type="Gramene" id="QL11p043287:mrna">
    <property type="protein sequence ID" value="QL11p043287:mrna"/>
    <property type="gene ID" value="QL11p043287"/>
</dbReference>